<dbReference type="InterPro" id="IPR005107">
    <property type="entry name" value="CO_DH_flav_C"/>
</dbReference>
<evidence type="ECO:0000256" key="1">
    <source>
        <dbReference type="ARBA" id="ARBA00022630"/>
    </source>
</evidence>
<proteinExistence type="predicted"/>
<dbReference type="Pfam" id="PF00941">
    <property type="entry name" value="FAD_binding_5"/>
    <property type="match status" value="1"/>
</dbReference>
<dbReference type="SUPFAM" id="SSF56176">
    <property type="entry name" value="FAD-binding/transporter-associated domain-like"/>
    <property type="match status" value="1"/>
</dbReference>
<evidence type="ECO:0000313" key="5">
    <source>
        <dbReference type="Proteomes" id="UP000886886"/>
    </source>
</evidence>
<dbReference type="InterPro" id="IPR036318">
    <property type="entry name" value="FAD-bd_PCMH-like_sf"/>
</dbReference>
<dbReference type="PANTHER" id="PTHR42659">
    <property type="entry name" value="XANTHINE DEHYDROGENASE SUBUNIT C-RELATED"/>
    <property type="match status" value="1"/>
</dbReference>
<dbReference type="SUPFAM" id="SSF55447">
    <property type="entry name" value="CO dehydrogenase flavoprotein C-terminal domain-like"/>
    <property type="match status" value="1"/>
</dbReference>
<evidence type="ECO:0000259" key="3">
    <source>
        <dbReference type="PROSITE" id="PS51387"/>
    </source>
</evidence>
<dbReference type="EMBL" id="DVFT01000081">
    <property type="protein sequence ID" value="HIQ95988.1"/>
    <property type="molecule type" value="Genomic_DNA"/>
</dbReference>
<dbReference type="Pfam" id="PF03450">
    <property type="entry name" value="CO_deh_flav_C"/>
    <property type="match status" value="1"/>
</dbReference>
<protein>
    <submittedName>
        <fullName evidence="4">FAD binding domain-containing protein</fullName>
    </submittedName>
</protein>
<dbReference type="GO" id="GO:0016491">
    <property type="term" value="F:oxidoreductase activity"/>
    <property type="evidence" value="ECO:0007669"/>
    <property type="project" value="UniProtKB-KW"/>
</dbReference>
<evidence type="ECO:0000313" key="4">
    <source>
        <dbReference type="EMBL" id="HIQ95988.1"/>
    </source>
</evidence>
<name>A0A9D1D0X4_9FIRM</name>
<dbReference type="AlphaFoldDB" id="A0A9D1D0X4"/>
<dbReference type="Gene3D" id="3.30.390.50">
    <property type="entry name" value="CO dehydrogenase flavoprotein, C-terminal domain"/>
    <property type="match status" value="1"/>
</dbReference>
<dbReference type="InterPro" id="IPR016169">
    <property type="entry name" value="FAD-bd_PCMH_sub2"/>
</dbReference>
<dbReference type="InterPro" id="IPR051312">
    <property type="entry name" value="Diverse_Substr_Oxidored"/>
</dbReference>
<dbReference type="InterPro" id="IPR016166">
    <property type="entry name" value="FAD-bd_PCMH"/>
</dbReference>
<dbReference type="GO" id="GO:0071949">
    <property type="term" value="F:FAD binding"/>
    <property type="evidence" value="ECO:0007669"/>
    <property type="project" value="InterPro"/>
</dbReference>
<dbReference type="Proteomes" id="UP000886886">
    <property type="component" value="Unassembled WGS sequence"/>
</dbReference>
<dbReference type="PROSITE" id="PS51387">
    <property type="entry name" value="FAD_PCMH"/>
    <property type="match status" value="1"/>
</dbReference>
<feature type="domain" description="FAD-binding PCMH-type" evidence="3">
    <location>
        <begin position="1"/>
        <end position="162"/>
    </location>
</feature>
<accession>A0A9D1D0X4</accession>
<gene>
    <name evidence="4" type="ORF">IAB26_05430</name>
</gene>
<comment type="caution">
    <text evidence="4">The sequence shown here is derived from an EMBL/GenBank/DDBJ whole genome shotgun (WGS) entry which is preliminary data.</text>
</comment>
<dbReference type="Gene3D" id="3.30.465.10">
    <property type="match status" value="1"/>
</dbReference>
<evidence type="ECO:0000256" key="2">
    <source>
        <dbReference type="ARBA" id="ARBA00023002"/>
    </source>
</evidence>
<reference evidence="4" key="2">
    <citation type="journal article" date="2021" name="PeerJ">
        <title>Extensive microbial diversity within the chicken gut microbiome revealed by metagenomics and culture.</title>
        <authorList>
            <person name="Gilroy R."/>
            <person name="Ravi A."/>
            <person name="Getino M."/>
            <person name="Pursley I."/>
            <person name="Horton D.L."/>
            <person name="Alikhan N.F."/>
            <person name="Baker D."/>
            <person name="Gharbi K."/>
            <person name="Hall N."/>
            <person name="Watson M."/>
            <person name="Adriaenssens E.M."/>
            <person name="Foster-Nyarko E."/>
            <person name="Jarju S."/>
            <person name="Secka A."/>
            <person name="Antonio M."/>
            <person name="Oren A."/>
            <person name="Chaudhuri R.R."/>
            <person name="La Ragione R."/>
            <person name="Hildebrand F."/>
            <person name="Pallen M.J."/>
        </authorList>
    </citation>
    <scope>NUCLEOTIDE SEQUENCE</scope>
    <source>
        <strain evidence="4">ChiSjej3B21-11622</strain>
    </source>
</reference>
<keyword evidence="1" id="KW-0285">Flavoprotein</keyword>
<sequence>MLTIKEYVKVKSLEEAYELNQKRTNHILGGMLMLRLGSRNIQKAIDLSGLGLDSIEEETLEFRIGCMTTLRALETHEGLNAYTGGAVRESLRHIVGVQFRNLATVGGSIFGRFGFSDVLTMFLGLDTYVELYKGGILPLEEFAKKKRDTDILVRLIVKKTPVKAAYQSFRLTRTDFPVLALMASCLDGEWRCAVGARPGRAIVVRDQDGILKESGNQAEIERFAAYVKEKTPTGTNMRASAEYRSHLVQVLAKRAVEQAGG</sequence>
<dbReference type="InterPro" id="IPR002346">
    <property type="entry name" value="Mopterin_DH_FAD-bd"/>
</dbReference>
<reference evidence="4" key="1">
    <citation type="submission" date="2020-10" db="EMBL/GenBank/DDBJ databases">
        <authorList>
            <person name="Gilroy R."/>
        </authorList>
    </citation>
    <scope>NUCLEOTIDE SEQUENCE</scope>
    <source>
        <strain evidence="4">ChiSjej3B21-11622</strain>
    </source>
</reference>
<dbReference type="SMART" id="SM01092">
    <property type="entry name" value="CO_deh_flav_C"/>
    <property type="match status" value="1"/>
</dbReference>
<dbReference type="PANTHER" id="PTHR42659:SF9">
    <property type="entry name" value="XANTHINE DEHYDROGENASE FAD-BINDING SUBUNIT XDHB-RELATED"/>
    <property type="match status" value="1"/>
</dbReference>
<keyword evidence="2" id="KW-0560">Oxidoreductase</keyword>
<organism evidence="4 5">
    <name type="scientific">Candidatus Limivivens merdigallinarum</name>
    <dbReference type="NCBI Taxonomy" id="2840859"/>
    <lineage>
        <taxon>Bacteria</taxon>
        <taxon>Bacillati</taxon>
        <taxon>Bacillota</taxon>
        <taxon>Clostridia</taxon>
        <taxon>Lachnospirales</taxon>
        <taxon>Lachnospiraceae</taxon>
        <taxon>Lachnospiraceae incertae sedis</taxon>
        <taxon>Candidatus Limivivens</taxon>
    </lineage>
</organism>
<dbReference type="InterPro" id="IPR036683">
    <property type="entry name" value="CO_DH_flav_C_dom_sf"/>
</dbReference>